<keyword evidence="6" id="KW-1185">Reference proteome</keyword>
<evidence type="ECO:0000256" key="1">
    <source>
        <dbReference type="SAM" id="Coils"/>
    </source>
</evidence>
<dbReference type="InterPro" id="IPR009730">
    <property type="entry name" value="MFAP1_C"/>
</dbReference>
<evidence type="ECO:0000256" key="2">
    <source>
        <dbReference type="SAM" id="MobiDB-lite"/>
    </source>
</evidence>
<keyword evidence="3" id="KW-0812">Transmembrane</keyword>
<comment type="caution">
    <text evidence="5">The sequence shown here is derived from an EMBL/GenBank/DDBJ whole genome shotgun (WGS) entry which is preliminary data.</text>
</comment>
<gene>
    <name evidence="5" type="ORF">EW146_g481</name>
</gene>
<evidence type="ECO:0000256" key="3">
    <source>
        <dbReference type="SAM" id="Phobius"/>
    </source>
</evidence>
<dbReference type="InterPro" id="IPR036188">
    <property type="entry name" value="FAD/NAD-bd_sf"/>
</dbReference>
<dbReference type="Pfam" id="PF13450">
    <property type="entry name" value="NAD_binding_8"/>
    <property type="match status" value="1"/>
</dbReference>
<organism evidence="5 6">
    <name type="scientific">Bondarzewia mesenterica</name>
    <dbReference type="NCBI Taxonomy" id="1095465"/>
    <lineage>
        <taxon>Eukaryota</taxon>
        <taxon>Fungi</taxon>
        <taxon>Dikarya</taxon>
        <taxon>Basidiomycota</taxon>
        <taxon>Agaricomycotina</taxon>
        <taxon>Agaricomycetes</taxon>
        <taxon>Russulales</taxon>
        <taxon>Bondarzewiaceae</taxon>
        <taxon>Bondarzewia</taxon>
    </lineage>
</organism>
<sequence length="1255" mass="138896">MSGVARKQAPRPAKPAGRYWKGKAPKGAAELIESDEEEEELVQEAEDEGADQFLGEIEEGAAVVTKPVGKMSVTLRDVNISIEGKVLVGGREEVGRTELEEESSEEEKYEAAPRTTLGKLAEEASEESSSEYETESEEEEKPKMQLRPVFIPKRGRVTMAEKDALALDSEEALKKKELEAEERRKQSHDMVADSIRRELAEKQKEEEIPDVDDTDALDPAAEFEAWHLRELARIKRDKEAELAREQEREEIERRRALPEEQRMKEDMERAQKLRDEKPKGQQVFLQKYWHKGAFHQDEEILIRHDYTEKTESTVDVSALPAVMQVKNFGKRGRTKYTHLLDQDTTMKTGGFGGAGSIKSGGKGTEGGGCFICGGPHLKRGDAILTPESYQDDQEQARMLRRRAQRAHGGIEMRVMRLASVAIDRGSAVGNVSSIGTGGVEVMTEIGARSMQVDVRTGTGIVMRDAGGVRSMRPVTEIGTGRRDESGGVGAMMIEIVHGRKGGDQGRCRESEMVDAQTGTICAFKGVIKLPSPVPDLTEACAFDLSDMKVSARNLEHCRLVAVGKAASDEVFAPYMPNESRRVVKVAIVGSGLAGLTAAYLLSNVTKRQHENVEEIEFEVHIFEKAESLGMDSNSVSLTLPGFSPKSEWRVDVPMRSFQGGYYTQLIALYRRLGVHFRTADFSYSFSYLPSLPASSTSHAPPKPNLAPTLIYDGASGRAGISIPTALRTWTHQSDGFRRTLAHFSSIFTIMLSILVLLYNFLRLNILAAPWFRSHDVGTLSWAAWVEHATPKGFVARLLGLDQRWREFIRDICVPLFSAVCTAAREDVHAHPAEEFLSALISLLCALFFARADPQGADFVWLTLGTHHYVVSNNVRDVVRRLTEMIPASQIHLGAPTVNIEPDINNPSLVSIICSSRYDGEVTYTGFSHVVFASQANHAAPIVRSYSRALQQQGHVPEKSVVVQKAEELAECLERFEYRRTVVVNHTDADLLPSDPCDRRDLNLVTIVEPSRAEKDAFATVLEDEKDSMLVAPTYTMTTHMLPRPAHVSPPANSLVQTLSIYQTTNPVYAPEKGSVLSVARMERAILTREGKAAVQLLSVPPSSLSSSSVVDWLKGRERGHQEGEGGLGVLQGAARREEAQAPGLWVVGSYAYRGIPLLEGCVAGAREVVEGGIMECERMKVLDAHGKGISCREYIFYSIYFLPMGVAELCVLTYTYAVVRCAVQVVRWTIEWITMKWQKMARAVVPDAEHVKASV</sequence>
<evidence type="ECO:0000313" key="5">
    <source>
        <dbReference type="EMBL" id="THH21020.1"/>
    </source>
</evidence>
<dbReference type="PANTHER" id="PTHR15327">
    <property type="entry name" value="MICROFIBRIL-ASSOCIATED PROTEIN"/>
    <property type="match status" value="1"/>
</dbReference>
<keyword evidence="1" id="KW-0175">Coiled coil</keyword>
<feature type="compositionally biased region" description="Acidic residues" evidence="2">
    <location>
        <begin position="123"/>
        <end position="139"/>
    </location>
</feature>
<protein>
    <recommendedName>
        <fullName evidence="4">Micro-fibrillar-associated protein 1 C-terminal domain-containing protein</fullName>
    </recommendedName>
</protein>
<feature type="coiled-coil region" evidence="1">
    <location>
        <begin position="228"/>
        <end position="255"/>
    </location>
</feature>
<feature type="transmembrane region" description="Helical" evidence="3">
    <location>
        <begin position="740"/>
        <end position="761"/>
    </location>
</feature>
<accession>A0A4S4MD97</accession>
<dbReference type="AlphaFoldDB" id="A0A4S4MD97"/>
<evidence type="ECO:0000259" key="4">
    <source>
        <dbReference type="Pfam" id="PF06991"/>
    </source>
</evidence>
<feature type="domain" description="Micro-fibrillar-associated protein 1 C-terminal" evidence="4">
    <location>
        <begin position="136"/>
        <end position="344"/>
    </location>
</feature>
<name>A0A4S4MD97_9AGAM</name>
<dbReference type="OrthoDB" id="1111734at2759"/>
<feature type="region of interest" description="Disordered" evidence="2">
    <location>
        <begin position="1"/>
        <end position="38"/>
    </location>
</feature>
<reference evidence="5 6" key="1">
    <citation type="submission" date="2019-02" db="EMBL/GenBank/DDBJ databases">
        <title>Genome sequencing of the rare red list fungi Bondarzewia mesenterica.</title>
        <authorList>
            <person name="Buettner E."/>
            <person name="Kellner H."/>
        </authorList>
    </citation>
    <scope>NUCLEOTIDE SEQUENCE [LARGE SCALE GENOMIC DNA]</scope>
    <source>
        <strain evidence="5 6">DSM 108281</strain>
    </source>
</reference>
<keyword evidence="3" id="KW-1133">Transmembrane helix</keyword>
<dbReference type="SUPFAM" id="SSF51905">
    <property type="entry name" value="FAD/NAD(P)-binding domain"/>
    <property type="match status" value="1"/>
</dbReference>
<keyword evidence="3" id="KW-0472">Membrane</keyword>
<dbReference type="Pfam" id="PF06991">
    <property type="entry name" value="MFAP1"/>
    <property type="match status" value="1"/>
</dbReference>
<dbReference type="EMBL" id="SGPL01000010">
    <property type="protein sequence ID" value="THH21020.1"/>
    <property type="molecule type" value="Genomic_DNA"/>
</dbReference>
<feature type="compositionally biased region" description="Acidic residues" evidence="2">
    <location>
        <begin position="99"/>
        <end position="108"/>
    </location>
</feature>
<evidence type="ECO:0000313" key="6">
    <source>
        <dbReference type="Proteomes" id="UP000310158"/>
    </source>
</evidence>
<feature type="transmembrane region" description="Helical" evidence="3">
    <location>
        <begin position="1194"/>
        <end position="1219"/>
    </location>
</feature>
<dbReference type="Gene3D" id="3.50.50.60">
    <property type="entry name" value="FAD/NAD(P)-binding domain"/>
    <property type="match status" value="1"/>
</dbReference>
<feature type="transmembrane region" description="Helical" evidence="3">
    <location>
        <begin position="582"/>
        <end position="601"/>
    </location>
</feature>
<proteinExistence type="predicted"/>
<feature type="compositionally biased region" description="Low complexity" evidence="2">
    <location>
        <begin position="1"/>
        <end position="16"/>
    </location>
</feature>
<feature type="region of interest" description="Disordered" evidence="2">
    <location>
        <begin position="93"/>
        <end position="148"/>
    </location>
</feature>
<dbReference type="Proteomes" id="UP000310158">
    <property type="component" value="Unassembled WGS sequence"/>
</dbReference>
<dbReference type="InterPro" id="IPR033194">
    <property type="entry name" value="MFAP1"/>
</dbReference>